<reference evidence="1" key="1">
    <citation type="journal article" date="2014" name="Front. Microbiol.">
        <title>High frequency of phylogenetically diverse reductive dehalogenase-homologous genes in deep subseafloor sedimentary metagenomes.</title>
        <authorList>
            <person name="Kawai M."/>
            <person name="Futagami T."/>
            <person name="Toyoda A."/>
            <person name="Takaki Y."/>
            <person name="Nishi S."/>
            <person name="Hori S."/>
            <person name="Arai W."/>
            <person name="Tsubouchi T."/>
            <person name="Morono Y."/>
            <person name="Uchiyama I."/>
            <person name="Ito T."/>
            <person name="Fujiyama A."/>
            <person name="Inagaki F."/>
            <person name="Takami H."/>
        </authorList>
    </citation>
    <scope>NUCLEOTIDE SEQUENCE</scope>
    <source>
        <strain evidence="1">Expedition CK06-06</strain>
    </source>
</reference>
<sequence>KKYYQFVLFNKTDDVSAFPATKTMIKLFGLVHGKRGGFFLMEGAQAGMNASLKGMERLREYNERLDLYFESNLNIKVAILEKGYDPAEFILKKVEIEALKLIINGLGEKLDGLLELGPQYFRFEDTRELFSILKKEISRLKEGNKKVNFPIKISSGVLENKEVRKLYNFILFSELHYSDDEIDPASTEILNNLKKIHLSEEIEYVRKKMLEYEDAKRGSSDEEIEKLDRKYDNLYQRLIKLEQEKQKLGIINI</sequence>
<comment type="caution">
    <text evidence="1">The sequence shown here is derived from an EMBL/GenBank/DDBJ whole genome shotgun (WGS) entry which is preliminary data.</text>
</comment>
<dbReference type="AlphaFoldDB" id="X1GE59"/>
<organism evidence="1">
    <name type="scientific">marine sediment metagenome</name>
    <dbReference type="NCBI Taxonomy" id="412755"/>
    <lineage>
        <taxon>unclassified sequences</taxon>
        <taxon>metagenomes</taxon>
        <taxon>ecological metagenomes</taxon>
    </lineage>
</organism>
<proteinExistence type="predicted"/>
<protein>
    <submittedName>
        <fullName evidence="1">Uncharacterized protein</fullName>
    </submittedName>
</protein>
<name>X1GE59_9ZZZZ</name>
<dbReference type="EMBL" id="BARU01007241">
    <property type="protein sequence ID" value="GAH43095.1"/>
    <property type="molecule type" value="Genomic_DNA"/>
</dbReference>
<evidence type="ECO:0000313" key="1">
    <source>
        <dbReference type="EMBL" id="GAH43095.1"/>
    </source>
</evidence>
<feature type="non-terminal residue" evidence="1">
    <location>
        <position position="1"/>
    </location>
</feature>
<accession>X1GE59</accession>
<gene>
    <name evidence="1" type="ORF">S03H2_14277</name>
</gene>